<evidence type="ECO:0000256" key="1">
    <source>
        <dbReference type="SAM" id="MobiDB-lite"/>
    </source>
</evidence>
<name>A0ABV8Q8B4_9MICO</name>
<feature type="region of interest" description="Disordered" evidence="1">
    <location>
        <begin position="57"/>
        <end position="76"/>
    </location>
</feature>
<feature type="region of interest" description="Disordered" evidence="1">
    <location>
        <begin position="86"/>
        <end position="128"/>
    </location>
</feature>
<comment type="caution">
    <text evidence="2">The sequence shown here is derived from an EMBL/GenBank/DDBJ whole genome shotgun (WGS) entry which is preliminary data.</text>
</comment>
<organism evidence="2 3">
    <name type="scientific">Gryllotalpicola reticulitermitis</name>
    <dbReference type="NCBI Taxonomy" id="1184153"/>
    <lineage>
        <taxon>Bacteria</taxon>
        <taxon>Bacillati</taxon>
        <taxon>Actinomycetota</taxon>
        <taxon>Actinomycetes</taxon>
        <taxon>Micrococcales</taxon>
        <taxon>Microbacteriaceae</taxon>
        <taxon>Gryllotalpicola</taxon>
    </lineage>
</organism>
<dbReference type="RefSeq" id="WP_390229078.1">
    <property type="nucleotide sequence ID" value="NZ_JBHSCN010000005.1"/>
</dbReference>
<sequence>MTTRRVKSSGAIELRGVTHQVARELAGQTIFVAMLAEGVKFYDSTGGLLLKHSWPAPGTKHVRDGRPSGAGAKRPEHVTKPYTKRLISRPPNTTAPCAPTGGSASEAASTASANNTPVADSTPSSTMTTTTFSDAATGEIIAEHLISEPGTMHVGYVRYNRRTPTFEPTKTVSDERSEMS</sequence>
<gene>
    <name evidence="2" type="ORF">ACFOYW_11545</name>
</gene>
<accession>A0ABV8Q8B4</accession>
<reference evidence="3" key="1">
    <citation type="journal article" date="2019" name="Int. J. Syst. Evol. Microbiol.">
        <title>The Global Catalogue of Microorganisms (GCM) 10K type strain sequencing project: providing services to taxonomists for standard genome sequencing and annotation.</title>
        <authorList>
            <consortium name="The Broad Institute Genomics Platform"/>
            <consortium name="The Broad Institute Genome Sequencing Center for Infectious Disease"/>
            <person name="Wu L."/>
            <person name="Ma J."/>
        </authorList>
    </citation>
    <scope>NUCLEOTIDE SEQUENCE [LARGE SCALE GENOMIC DNA]</scope>
    <source>
        <strain evidence="3">CGMCC 1.10363</strain>
    </source>
</reference>
<protein>
    <submittedName>
        <fullName evidence="2">Uncharacterized protein</fullName>
    </submittedName>
</protein>
<feature type="compositionally biased region" description="Low complexity" evidence="1">
    <location>
        <begin position="98"/>
        <end position="128"/>
    </location>
</feature>
<evidence type="ECO:0000313" key="2">
    <source>
        <dbReference type="EMBL" id="MFC4244009.1"/>
    </source>
</evidence>
<keyword evidence="3" id="KW-1185">Reference proteome</keyword>
<dbReference type="EMBL" id="JBHSCN010000005">
    <property type="protein sequence ID" value="MFC4244009.1"/>
    <property type="molecule type" value="Genomic_DNA"/>
</dbReference>
<dbReference type="Proteomes" id="UP001595900">
    <property type="component" value="Unassembled WGS sequence"/>
</dbReference>
<proteinExistence type="predicted"/>
<evidence type="ECO:0000313" key="3">
    <source>
        <dbReference type="Proteomes" id="UP001595900"/>
    </source>
</evidence>